<dbReference type="RefSeq" id="XP_033422042.1">
    <property type="nucleotide sequence ID" value="XM_033576187.1"/>
</dbReference>
<proteinExistence type="predicted"/>
<accession>A0A5M9MB69</accession>
<dbReference type="AlphaFoldDB" id="A0A5M9MB69"/>
<dbReference type="InterPro" id="IPR022698">
    <property type="entry name" value="OrsD"/>
</dbReference>
<sequence length="394" mass="45009">MVCGPEVLRHFKNRAHQIPHADAVQISEKLDQALVGIPVQPDGLLCRRDSPGCQYIGRTIENMRKHWRTTHGWSQYPHGGRVSRDERVRADAELQRSFISVTCQQIFPSRKGSHYIHIRNPNENDEPAIPTDDIQVAVQELENAWKEAQSTPSTIQASDITDANPWLRMTRWSEYLEGIAPKDLTDSVAPPEEEPTDPVEQGVRHIWAAMEQVVRKSQRVVQHSGQAICIEAIRSEKGQTPYRPLQAVYRAHPGATRMDESPYGMTARQRKKWRQLWHLATTHRDIPGEPQDDDAAWRMTPIEGACLEFCIELLNQKQRSHEYESVLKALWLDPNPEEIIAVWQKKSNCAQWVLASADDELEDIYSDEGYYSQPEQGIPSSPPHRPLPAVIPNR</sequence>
<gene>
    <name evidence="2" type="ORF">ATNIH1004_011625</name>
</gene>
<reference evidence="2 3" key="1">
    <citation type="submission" date="2019-08" db="EMBL/GenBank/DDBJ databases">
        <title>The genome sequence of a newly discovered highly antifungal drug resistant Aspergillus species, Aspergillus tanneri NIH 1004.</title>
        <authorList>
            <person name="Mounaud S."/>
            <person name="Singh I."/>
            <person name="Joardar V."/>
            <person name="Pakala S."/>
            <person name="Pakala S."/>
            <person name="Venepally P."/>
            <person name="Chung J.K."/>
            <person name="Losada L."/>
            <person name="Nierman W.C."/>
        </authorList>
    </citation>
    <scope>NUCLEOTIDE SEQUENCE [LARGE SCALE GENOMIC DNA]</scope>
    <source>
        <strain evidence="2 3">NIH1004</strain>
    </source>
</reference>
<name>A0A5M9MB69_9EURO</name>
<dbReference type="EMBL" id="QUQM01000008">
    <property type="protein sequence ID" value="KAA8642680.1"/>
    <property type="molecule type" value="Genomic_DNA"/>
</dbReference>
<protein>
    <submittedName>
        <fullName evidence="2">Uncharacterized protein</fullName>
    </submittedName>
</protein>
<dbReference type="OrthoDB" id="5153301at2759"/>
<evidence type="ECO:0000256" key="1">
    <source>
        <dbReference type="SAM" id="MobiDB-lite"/>
    </source>
</evidence>
<dbReference type="GeneID" id="54334326"/>
<dbReference type="Proteomes" id="UP000324241">
    <property type="component" value="Unassembled WGS sequence"/>
</dbReference>
<organism evidence="2 3">
    <name type="scientific">Aspergillus tanneri</name>
    <dbReference type="NCBI Taxonomy" id="1220188"/>
    <lineage>
        <taxon>Eukaryota</taxon>
        <taxon>Fungi</taxon>
        <taxon>Dikarya</taxon>
        <taxon>Ascomycota</taxon>
        <taxon>Pezizomycotina</taxon>
        <taxon>Eurotiomycetes</taxon>
        <taxon>Eurotiomycetidae</taxon>
        <taxon>Eurotiales</taxon>
        <taxon>Aspergillaceae</taxon>
        <taxon>Aspergillus</taxon>
        <taxon>Aspergillus subgen. Circumdati</taxon>
    </lineage>
</organism>
<evidence type="ECO:0000313" key="3">
    <source>
        <dbReference type="Proteomes" id="UP000324241"/>
    </source>
</evidence>
<evidence type="ECO:0000313" key="2">
    <source>
        <dbReference type="EMBL" id="KAA8642680.1"/>
    </source>
</evidence>
<dbReference type="Pfam" id="PF12013">
    <property type="entry name" value="OrsD"/>
    <property type="match status" value="1"/>
</dbReference>
<feature type="region of interest" description="Disordered" evidence="1">
    <location>
        <begin position="365"/>
        <end position="394"/>
    </location>
</feature>
<comment type="caution">
    <text evidence="2">The sequence shown here is derived from an EMBL/GenBank/DDBJ whole genome shotgun (WGS) entry which is preliminary data.</text>
</comment>